<dbReference type="SUPFAM" id="SSF54909">
    <property type="entry name" value="Dimeric alpha+beta barrel"/>
    <property type="match status" value="1"/>
</dbReference>
<dbReference type="GO" id="GO:0004497">
    <property type="term" value="F:monooxygenase activity"/>
    <property type="evidence" value="ECO:0007669"/>
    <property type="project" value="UniProtKB-KW"/>
</dbReference>
<accession>A0A1I4Y496</accession>
<protein>
    <submittedName>
        <fullName evidence="2">Quinol monooxygenase YgiN</fullName>
    </submittedName>
</protein>
<dbReference type="PANTHER" id="PTHR33336:SF15">
    <property type="entry name" value="ABM DOMAIN-CONTAINING PROTEIN"/>
    <property type="match status" value="1"/>
</dbReference>
<dbReference type="PANTHER" id="PTHR33336">
    <property type="entry name" value="QUINOL MONOOXYGENASE YGIN-RELATED"/>
    <property type="match status" value="1"/>
</dbReference>
<name>A0A1I4Y496_9FLAO</name>
<gene>
    <name evidence="2" type="ORF">SAMN05421738_110111</name>
</gene>
<dbReference type="AlphaFoldDB" id="A0A1I4Y496"/>
<organism evidence="2 3">
    <name type="scientific">Algoriella xinjiangensis</name>
    <dbReference type="NCBI Taxonomy" id="684065"/>
    <lineage>
        <taxon>Bacteria</taxon>
        <taxon>Pseudomonadati</taxon>
        <taxon>Bacteroidota</taxon>
        <taxon>Flavobacteriia</taxon>
        <taxon>Flavobacteriales</taxon>
        <taxon>Weeksellaceae</taxon>
        <taxon>Algoriella</taxon>
    </lineage>
</organism>
<evidence type="ECO:0000313" key="3">
    <source>
        <dbReference type="Proteomes" id="UP000199149"/>
    </source>
</evidence>
<keyword evidence="3" id="KW-1185">Reference proteome</keyword>
<sequence>MIYITAIVKSKSAYLDEVKSVLENMVTETRKEKACIKYDLHQGIEDKNQFVFYEIWENQEGLNLHNQQPYIQEFISLPADYLEEKPLVLLTQKIEK</sequence>
<dbReference type="Proteomes" id="UP000199149">
    <property type="component" value="Unassembled WGS sequence"/>
</dbReference>
<dbReference type="EMBL" id="FOUZ01000010">
    <property type="protein sequence ID" value="SFN32876.1"/>
    <property type="molecule type" value="Genomic_DNA"/>
</dbReference>
<feature type="domain" description="ABM" evidence="1">
    <location>
        <begin position="2"/>
        <end position="90"/>
    </location>
</feature>
<dbReference type="RefSeq" id="WP_092908681.1">
    <property type="nucleotide sequence ID" value="NZ_FOUZ01000010.1"/>
</dbReference>
<evidence type="ECO:0000259" key="1">
    <source>
        <dbReference type="PROSITE" id="PS51725"/>
    </source>
</evidence>
<keyword evidence="2" id="KW-0560">Oxidoreductase</keyword>
<dbReference type="InterPro" id="IPR007138">
    <property type="entry name" value="ABM_dom"/>
</dbReference>
<dbReference type="Pfam" id="PF03992">
    <property type="entry name" value="ABM"/>
    <property type="match status" value="1"/>
</dbReference>
<evidence type="ECO:0000313" key="2">
    <source>
        <dbReference type="EMBL" id="SFN32876.1"/>
    </source>
</evidence>
<dbReference type="Gene3D" id="3.30.70.100">
    <property type="match status" value="1"/>
</dbReference>
<keyword evidence="2" id="KW-0503">Monooxygenase</keyword>
<dbReference type="STRING" id="684065.SAMN05421738_110111"/>
<dbReference type="InterPro" id="IPR050744">
    <property type="entry name" value="AI-2_Isomerase_LsrG"/>
</dbReference>
<dbReference type="InterPro" id="IPR011008">
    <property type="entry name" value="Dimeric_a/b-barrel"/>
</dbReference>
<proteinExistence type="predicted"/>
<dbReference type="OrthoDB" id="9806189at2"/>
<reference evidence="3" key="1">
    <citation type="submission" date="2016-10" db="EMBL/GenBank/DDBJ databases">
        <authorList>
            <person name="Varghese N."/>
            <person name="Submissions S."/>
        </authorList>
    </citation>
    <scope>NUCLEOTIDE SEQUENCE [LARGE SCALE GENOMIC DNA]</scope>
    <source>
        <strain evidence="3">XJ109</strain>
    </source>
</reference>
<dbReference type="PROSITE" id="PS51725">
    <property type="entry name" value="ABM"/>
    <property type="match status" value="1"/>
</dbReference>